<feature type="compositionally biased region" description="Basic and acidic residues" evidence="1">
    <location>
        <begin position="140"/>
        <end position="157"/>
    </location>
</feature>
<feature type="compositionally biased region" description="Low complexity" evidence="1">
    <location>
        <begin position="376"/>
        <end position="393"/>
    </location>
</feature>
<dbReference type="GO" id="GO:0042552">
    <property type="term" value="P:myelination"/>
    <property type="evidence" value="ECO:0007669"/>
    <property type="project" value="TreeGrafter"/>
</dbReference>
<feature type="compositionally biased region" description="Polar residues" evidence="1">
    <location>
        <begin position="83"/>
        <end position="92"/>
    </location>
</feature>
<dbReference type="AlphaFoldDB" id="A0A8C2EAC5"/>
<feature type="compositionally biased region" description="Basic and acidic residues" evidence="1">
    <location>
        <begin position="62"/>
        <end position="71"/>
    </location>
</feature>
<feature type="region of interest" description="Disordered" evidence="1">
    <location>
        <begin position="1"/>
        <end position="276"/>
    </location>
</feature>
<name>A0A8C2EAC5_CYPCA</name>
<feature type="compositionally biased region" description="Basic and acidic residues" evidence="1">
    <location>
        <begin position="336"/>
        <end position="355"/>
    </location>
</feature>
<feature type="compositionally biased region" description="Basic and acidic residues" evidence="1">
    <location>
        <begin position="34"/>
        <end position="50"/>
    </location>
</feature>
<dbReference type="InterPro" id="IPR026115">
    <property type="entry name" value="NABC1"/>
</dbReference>
<dbReference type="PANTHER" id="PTHR15016:SF6">
    <property type="entry name" value="BREAST CARCINOMA-AMPLIFIED SEQUENCE 1"/>
    <property type="match status" value="1"/>
</dbReference>
<feature type="compositionally biased region" description="Pro residues" evidence="1">
    <location>
        <begin position="227"/>
        <end position="237"/>
    </location>
</feature>
<dbReference type="PANTHER" id="PTHR15016">
    <property type="entry name" value="BREAST CARCINOMA-AMPLIFIED SEQUENCE 1"/>
    <property type="match status" value="1"/>
</dbReference>
<evidence type="ECO:0000313" key="2">
    <source>
        <dbReference type="Ensembl" id="ENSCCRP00020037555.1"/>
    </source>
</evidence>
<feature type="region of interest" description="Disordered" evidence="1">
    <location>
        <begin position="324"/>
        <end position="358"/>
    </location>
</feature>
<feature type="compositionally biased region" description="Basic and acidic residues" evidence="1">
    <location>
        <begin position="267"/>
        <end position="276"/>
    </location>
</feature>
<feature type="compositionally biased region" description="Low complexity" evidence="1">
    <location>
        <begin position="254"/>
        <end position="266"/>
    </location>
</feature>
<evidence type="ECO:0000313" key="3">
    <source>
        <dbReference type="Proteomes" id="UP000694701"/>
    </source>
</evidence>
<protein>
    <submittedName>
        <fullName evidence="2">Zgc:112994</fullName>
    </submittedName>
</protein>
<feature type="compositionally biased region" description="Acidic residues" evidence="1">
    <location>
        <begin position="159"/>
        <end position="169"/>
    </location>
</feature>
<feature type="compositionally biased region" description="Basic and acidic residues" evidence="1">
    <location>
        <begin position="207"/>
        <end position="222"/>
    </location>
</feature>
<sequence length="483" mass="51008">MGNEHSTQKKPQKANAEKKAPNGELNGHAVPAPDKTEPETSKKEAVEQKSETLPVPVTNKPKPPEKEEVDSSKANGTAHVETTPEQKPTVTTDAEPPKKAPKPSGDEVSNFLGKMFKKKSEPVKPAAENNDSVDAPPKALDLKIDMQIDPVDIKSSAEPEPEPEPEAEALEPSPVEAAEENNPSEEVKATEKTVMNFFKTFVTPTKTSKEAKATPDASKEQVQEAPKAPPPPPPAPPKMESKAEPAVKKEETSSTKAAAAATTKAEGSAKSKTKDSALSKLFRSKVLLGKVVSKVQAATSSGARAKTSGVPVVVEEKKPVEVQVDASKTSTLEAAAKPEEPPAPKPEEKKLEKKSTFGNMFKPKVLLGKVSSRIQAAASSAAASISHMSAAAAPEPKKDTPAAPPVAEAAPPAKAKEEPRPTTPAQQAVPDNKSADSTGNASPNMPHKLEKRNSLQLFFKNLGQKRHSDAGVQTDPVAPEKAK</sequence>
<proteinExistence type="predicted"/>
<dbReference type="Proteomes" id="UP000694701">
    <property type="component" value="Unplaced"/>
</dbReference>
<evidence type="ECO:0000256" key="1">
    <source>
        <dbReference type="SAM" id="MobiDB-lite"/>
    </source>
</evidence>
<dbReference type="Ensembl" id="ENSCCRT00020041005.1">
    <property type="protein sequence ID" value="ENSCCRP00020037555.1"/>
    <property type="gene ID" value="ENSCCRG00020016778.1"/>
</dbReference>
<accession>A0A8C2EAC5</accession>
<feature type="compositionally biased region" description="Basic and acidic residues" evidence="1">
    <location>
        <begin position="239"/>
        <end position="253"/>
    </location>
</feature>
<organism evidence="2 3">
    <name type="scientific">Cyprinus carpio</name>
    <name type="common">Common carp</name>
    <dbReference type="NCBI Taxonomy" id="7962"/>
    <lineage>
        <taxon>Eukaryota</taxon>
        <taxon>Metazoa</taxon>
        <taxon>Chordata</taxon>
        <taxon>Craniata</taxon>
        <taxon>Vertebrata</taxon>
        <taxon>Euteleostomi</taxon>
        <taxon>Actinopterygii</taxon>
        <taxon>Neopterygii</taxon>
        <taxon>Teleostei</taxon>
        <taxon>Ostariophysi</taxon>
        <taxon>Cypriniformes</taxon>
        <taxon>Cyprinidae</taxon>
        <taxon>Cyprininae</taxon>
        <taxon>Cyprinus</taxon>
    </lineage>
</organism>
<feature type="region of interest" description="Disordered" evidence="1">
    <location>
        <begin position="376"/>
        <end position="483"/>
    </location>
</feature>
<reference evidence="2" key="1">
    <citation type="submission" date="2025-08" db="UniProtKB">
        <authorList>
            <consortium name="Ensembl"/>
        </authorList>
    </citation>
    <scope>IDENTIFICATION</scope>
</reference>